<organism evidence="2 3">
    <name type="scientific">Globodera rostochiensis</name>
    <name type="common">Golden nematode worm</name>
    <name type="synonym">Heterodera rostochiensis</name>
    <dbReference type="NCBI Taxonomy" id="31243"/>
    <lineage>
        <taxon>Eukaryota</taxon>
        <taxon>Metazoa</taxon>
        <taxon>Ecdysozoa</taxon>
        <taxon>Nematoda</taxon>
        <taxon>Chromadorea</taxon>
        <taxon>Rhabditida</taxon>
        <taxon>Tylenchina</taxon>
        <taxon>Tylenchomorpha</taxon>
        <taxon>Tylenchoidea</taxon>
        <taxon>Heteroderidae</taxon>
        <taxon>Heteroderinae</taxon>
        <taxon>Globodera</taxon>
    </lineage>
</organism>
<accession>A0A914HAX3</accession>
<reference evidence="3" key="1">
    <citation type="submission" date="2022-11" db="UniProtKB">
        <authorList>
            <consortium name="WormBaseParasite"/>
        </authorList>
    </citation>
    <scope>IDENTIFICATION</scope>
</reference>
<dbReference type="AlphaFoldDB" id="A0A914HAX3"/>
<evidence type="ECO:0000313" key="3">
    <source>
        <dbReference type="WBParaSite" id="Gr19_v10_g15410.t1"/>
    </source>
</evidence>
<protein>
    <submittedName>
        <fullName evidence="3">Uncharacterized protein</fullName>
    </submittedName>
</protein>
<proteinExistence type="predicted"/>
<dbReference type="Proteomes" id="UP000887572">
    <property type="component" value="Unplaced"/>
</dbReference>
<feature type="region of interest" description="Disordered" evidence="1">
    <location>
        <begin position="129"/>
        <end position="164"/>
    </location>
</feature>
<feature type="compositionally biased region" description="Low complexity" evidence="1">
    <location>
        <begin position="131"/>
        <end position="164"/>
    </location>
</feature>
<evidence type="ECO:0000256" key="1">
    <source>
        <dbReference type="SAM" id="MobiDB-lite"/>
    </source>
</evidence>
<evidence type="ECO:0000313" key="2">
    <source>
        <dbReference type="Proteomes" id="UP000887572"/>
    </source>
</evidence>
<name>A0A914HAX3_GLORO</name>
<dbReference type="WBParaSite" id="Gr19_v10_g15410.t1">
    <property type="protein sequence ID" value="Gr19_v10_g15410.t1"/>
    <property type="gene ID" value="Gr19_v10_g15410"/>
</dbReference>
<keyword evidence="2" id="KW-1185">Reference proteome</keyword>
<sequence length="220" mass="23548">MFNICPSFKALFTCAAILFMLTIIELHGLKCKRARKAEWANDTESLDSLCPYRKGTEERCYVLNCSDGNSHRADWGCVADFGDAHFQCPASCFNANSFACKCLLGAAGVDMSNENMNIVVPPELLKKPCPTTTTTTTSTTTTTTTTTTSTTTTPSTTSSTATTTTSTATTLTSDVPSTFTATGSQITETASSAAIRSSCHIKTVPIVFLLVYMILRALSH</sequence>